<feature type="region of interest" description="Disordered" evidence="1">
    <location>
        <begin position="1"/>
        <end position="47"/>
    </location>
</feature>
<evidence type="ECO:0000313" key="3">
    <source>
        <dbReference type="Proteomes" id="UP000244336"/>
    </source>
</evidence>
<evidence type="ECO:0000313" key="2">
    <source>
        <dbReference type="EMBL" id="PUZ56647.1"/>
    </source>
</evidence>
<feature type="compositionally biased region" description="Pro residues" evidence="1">
    <location>
        <begin position="37"/>
        <end position="46"/>
    </location>
</feature>
<reference evidence="2 3" key="1">
    <citation type="submission" date="2018-04" db="EMBL/GenBank/DDBJ databases">
        <title>WGS assembly of Panicum hallii var. hallii HAL2.</title>
        <authorList>
            <person name="Lovell J."/>
            <person name="Jenkins J."/>
            <person name="Lowry D."/>
            <person name="Mamidi S."/>
            <person name="Sreedasyam A."/>
            <person name="Weng X."/>
            <person name="Barry K."/>
            <person name="Bonette J."/>
            <person name="Campitelli B."/>
            <person name="Daum C."/>
            <person name="Gordon S."/>
            <person name="Gould B."/>
            <person name="Lipzen A."/>
            <person name="MacQueen A."/>
            <person name="Palacio-Mejia J."/>
            <person name="Plott C."/>
            <person name="Shakirov E."/>
            <person name="Shu S."/>
            <person name="Yoshinaga Y."/>
            <person name="Zane M."/>
            <person name="Rokhsar D."/>
            <person name="Grimwood J."/>
            <person name="Schmutz J."/>
            <person name="Juenger T."/>
        </authorList>
    </citation>
    <scope>NUCLEOTIDE SEQUENCE [LARGE SCALE GENOMIC DNA]</scope>
    <source>
        <strain evidence="3">cv. HAL2</strain>
    </source>
</reference>
<evidence type="ECO:0000256" key="1">
    <source>
        <dbReference type="SAM" id="MobiDB-lite"/>
    </source>
</evidence>
<dbReference type="AlphaFoldDB" id="A0A2T7DM53"/>
<feature type="region of interest" description="Disordered" evidence="1">
    <location>
        <begin position="61"/>
        <end position="90"/>
    </location>
</feature>
<dbReference type="EMBL" id="CM009753">
    <property type="protein sequence ID" value="PUZ56647.1"/>
    <property type="molecule type" value="Genomic_DNA"/>
</dbReference>
<sequence length="90" mass="9621">MPTPTHLPLPLLRRRSNRRRKKNRRSDPRRWEGHPAPAKPAVPPAPQEAYPCLCGGAGAGCRRGGRPRPGDACACAGAGTRRPRGCPAAP</sequence>
<dbReference type="Gramene" id="PUZ56647">
    <property type="protein sequence ID" value="PUZ56647"/>
    <property type="gene ID" value="GQ55_5G343200"/>
</dbReference>
<protein>
    <submittedName>
        <fullName evidence="2">Uncharacterized protein</fullName>
    </submittedName>
</protein>
<dbReference type="Proteomes" id="UP000244336">
    <property type="component" value="Chromosome 5"/>
</dbReference>
<accession>A0A2T7DM53</accession>
<gene>
    <name evidence="2" type="ORF">GQ55_5G343200</name>
</gene>
<proteinExistence type="predicted"/>
<name>A0A2T7DM53_9POAL</name>
<organism evidence="2 3">
    <name type="scientific">Panicum hallii var. hallii</name>
    <dbReference type="NCBI Taxonomy" id="1504633"/>
    <lineage>
        <taxon>Eukaryota</taxon>
        <taxon>Viridiplantae</taxon>
        <taxon>Streptophyta</taxon>
        <taxon>Embryophyta</taxon>
        <taxon>Tracheophyta</taxon>
        <taxon>Spermatophyta</taxon>
        <taxon>Magnoliopsida</taxon>
        <taxon>Liliopsida</taxon>
        <taxon>Poales</taxon>
        <taxon>Poaceae</taxon>
        <taxon>PACMAD clade</taxon>
        <taxon>Panicoideae</taxon>
        <taxon>Panicodae</taxon>
        <taxon>Paniceae</taxon>
        <taxon>Panicinae</taxon>
        <taxon>Panicum</taxon>
        <taxon>Panicum sect. Panicum</taxon>
    </lineage>
</organism>
<feature type="compositionally biased region" description="Basic residues" evidence="1">
    <location>
        <begin position="12"/>
        <end position="24"/>
    </location>
</feature>
<keyword evidence="3" id="KW-1185">Reference proteome</keyword>